<proteinExistence type="predicted"/>
<accession>A0A174PFP0</accession>
<name>A0A174PFP0_BACT4</name>
<evidence type="ECO:0000313" key="2">
    <source>
        <dbReference type="Proteomes" id="UP000095541"/>
    </source>
</evidence>
<organism evidence="1 2">
    <name type="scientific">Bacteroides thetaiotaomicron</name>
    <dbReference type="NCBI Taxonomy" id="818"/>
    <lineage>
        <taxon>Bacteria</taxon>
        <taxon>Pseudomonadati</taxon>
        <taxon>Bacteroidota</taxon>
        <taxon>Bacteroidia</taxon>
        <taxon>Bacteroidales</taxon>
        <taxon>Bacteroidaceae</taxon>
        <taxon>Bacteroides</taxon>
    </lineage>
</organism>
<dbReference type="AlphaFoldDB" id="A0A174PFP0"/>
<sequence length="43" mass="5104">MDNGELMMPFCIEIFHYPFFIIHLFNTQFINNMGGSCIFIDNK</sequence>
<reference evidence="1 2" key="1">
    <citation type="submission" date="2015-09" db="EMBL/GenBank/DDBJ databases">
        <authorList>
            <consortium name="Pathogen Informatics"/>
        </authorList>
    </citation>
    <scope>NUCLEOTIDE SEQUENCE [LARGE SCALE GENOMIC DNA]</scope>
    <source>
        <strain evidence="1 2">2789STDY5834945</strain>
    </source>
</reference>
<dbReference type="EMBL" id="CZBI01000001">
    <property type="protein sequence ID" value="CUP57458.1"/>
    <property type="molecule type" value="Genomic_DNA"/>
</dbReference>
<protein>
    <submittedName>
        <fullName evidence="1">Uncharacterized protein</fullName>
    </submittedName>
</protein>
<dbReference type="Proteomes" id="UP000095541">
    <property type="component" value="Unassembled WGS sequence"/>
</dbReference>
<gene>
    <name evidence="1" type="ORF">ERS852557_01066</name>
</gene>
<evidence type="ECO:0000313" key="1">
    <source>
        <dbReference type="EMBL" id="CUP57458.1"/>
    </source>
</evidence>